<keyword evidence="1" id="KW-1133">Transmembrane helix</keyword>
<evidence type="ECO:0000256" key="1">
    <source>
        <dbReference type="SAM" id="Phobius"/>
    </source>
</evidence>
<keyword evidence="1" id="KW-0472">Membrane</keyword>
<proteinExistence type="predicted"/>
<gene>
    <name evidence="2" type="ORF">HH303_07170</name>
</gene>
<feature type="transmembrane region" description="Helical" evidence="1">
    <location>
        <begin position="55"/>
        <end position="77"/>
    </location>
</feature>
<dbReference type="EMBL" id="JABBNT010000002">
    <property type="protein sequence ID" value="NMM44252.1"/>
    <property type="molecule type" value="Genomic_DNA"/>
</dbReference>
<reference evidence="2 3" key="1">
    <citation type="submission" date="2020-04" db="EMBL/GenBank/DDBJ databases">
        <title>Rhodospirillaceae bacterium KN72 isolated from deep sea.</title>
        <authorList>
            <person name="Zhang D.-C."/>
        </authorList>
    </citation>
    <scope>NUCLEOTIDE SEQUENCE [LARGE SCALE GENOMIC DNA]</scope>
    <source>
        <strain evidence="2 3">KN72</strain>
    </source>
</reference>
<protein>
    <submittedName>
        <fullName evidence="2">Uncharacterized protein</fullName>
    </submittedName>
</protein>
<dbReference type="RefSeq" id="WP_169624548.1">
    <property type="nucleotide sequence ID" value="NZ_JABBNT010000002.1"/>
</dbReference>
<evidence type="ECO:0000313" key="3">
    <source>
        <dbReference type="Proteomes" id="UP000539372"/>
    </source>
</evidence>
<accession>A0A7Y0DZ30</accession>
<comment type="caution">
    <text evidence="2">The sequence shown here is derived from an EMBL/GenBank/DDBJ whole genome shotgun (WGS) entry which is preliminary data.</text>
</comment>
<name>A0A7Y0DZ30_9PROT</name>
<keyword evidence="3" id="KW-1185">Reference proteome</keyword>
<dbReference type="Proteomes" id="UP000539372">
    <property type="component" value="Unassembled WGS sequence"/>
</dbReference>
<organism evidence="2 3">
    <name type="scientific">Pacificispira spongiicola</name>
    <dbReference type="NCBI Taxonomy" id="2729598"/>
    <lineage>
        <taxon>Bacteria</taxon>
        <taxon>Pseudomonadati</taxon>
        <taxon>Pseudomonadota</taxon>
        <taxon>Alphaproteobacteria</taxon>
        <taxon>Rhodospirillales</taxon>
        <taxon>Rhodospirillaceae</taxon>
        <taxon>Pacificispira</taxon>
    </lineage>
</organism>
<keyword evidence="1" id="KW-0812">Transmembrane</keyword>
<evidence type="ECO:0000313" key="2">
    <source>
        <dbReference type="EMBL" id="NMM44252.1"/>
    </source>
</evidence>
<sequence length="78" mass="8412">MADCMTITGLILNLAGVLLLFRYGMPFRVSSDDGERVVVPAGPETKKLDKRYEVIGYIGLAAIVIGTLLQIFAVLGVK</sequence>
<dbReference type="AlphaFoldDB" id="A0A7Y0DZ30"/>